<dbReference type="PANTHER" id="PTHR43156">
    <property type="entry name" value="STAGE II SPORULATION PROTEIN E-RELATED"/>
    <property type="match status" value="1"/>
</dbReference>
<dbReference type="RefSeq" id="WP_157168464.1">
    <property type="nucleotide sequence ID" value="NZ_WPNZ01000022.1"/>
</dbReference>
<sequence length="395" mass="42322">MESARAVERALEDAAPHLLVQVLTMSLQQRYGASAVRLRLVDHAMRSLQPVGPSARSGEPAPVANSPQGRAFGAQEPYDTPSGDGETRLHLPVTFRGDRLGVLSMTAPADSLSPSVRAELQHICTVLAREILLAGRETDQYEVQRRAEHLTLAAEMQWLLLPSRSVAKEEFELGAQLEPAYAVFGDGFDWSVSADHLTVAVVNGMGQGMDASLLTVLAVNAVRNARRAGLDLAGQAALADEAVYAQHRGNAHVAVLLLRFSLATGRMEVVDAGSPHMWRLRGGTLTEVRLEAQMPLGMFGDTHYESQELCVEPKDRLLIASDGVYAAVSAAGEVYGERGLERAVKGTRLLPPAQVPAAVLSRLAQHQGESPLSDDAVVMCVDWLGRSSAAAEATD</sequence>
<dbReference type="InterPro" id="IPR001932">
    <property type="entry name" value="PPM-type_phosphatase-like_dom"/>
</dbReference>
<dbReference type="PANTHER" id="PTHR43156:SF2">
    <property type="entry name" value="STAGE II SPORULATION PROTEIN E"/>
    <property type="match status" value="1"/>
</dbReference>
<accession>A0A6L6X6V0</accession>
<feature type="region of interest" description="Disordered" evidence="2">
    <location>
        <begin position="49"/>
        <end position="88"/>
    </location>
</feature>
<dbReference type="SMART" id="SM00331">
    <property type="entry name" value="PP2C_SIG"/>
    <property type="match status" value="1"/>
</dbReference>
<evidence type="ECO:0000259" key="3">
    <source>
        <dbReference type="SMART" id="SM00331"/>
    </source>
</evidence>
<reference evidence="4 5" key="1">
    <citation type="submission" date="2019-11" db="EMBL/GenBank/DDBJ databases">
        <title>Streptomyces typhae sp. nov., a novel endophytic actinomycete isolated from the root of cattail pollen (Typha angustifolia L.).</title>
        <authorList>
            <person name="Peng C."/>
        </authorList>
    </citation>
    <scope>NUCLEOTIDE SEQUENCE [LARGE SCALE GENOMIC DNA]</scope>
    <source>
        <strain evidence="5">p1417</strain>
    </source>
</reference>
<dbReference type="Proteomes" id="UP000483802">
    <property type="component" value="Unassembled WGS sequence"/>
</dbReference>
<evidence type="ECO:0000313" key="5">
    <source>
        <dbReference type="Proteomes" id="UP000483802"/>
    </source>
</evidence>
<evidence type="ECO:0000256" key="1">
    <source>
        <dbReference type="ARBA" id="ARBA00022801"/>
    </source>
</evidence>
<proteinExistence type="predicted"/>
<evidence type="ECO:0000313" key="4">
    <source>
        <dbReference type="EMBL" id="MVO89169.1"/>
    </source>
</evidence>
<dbReference type="AlphaFoldDB" id="A0A6L6X6V0"/>
<protein>
    <submittedName>
        <fullName evidence="4">SpoIIE family protein phosphatase</fullName>
    </submittedName>
</protein>
<organism evidence="4 5">
    <name type="scientific">Streptomyces typhae</name>
    <dbReference type="NCBI Taxonomy" id="2681492"/>
    <lineage>
        <taxon>Bacteria</taxon>
        <taxon>Bacillati</taxon>
        <taxon>Actinomycetota</taxon>
        <taxon>Actinomycetes</taxon>
        <taxon>Kitasatosporales</taxon>
        <taxon>Streptomycetaceae</taxon>
        <taxon>Streptomyces</taxon>
    </lineage>
</organism>
<dbReference type="InterPro" id="IPR036457">
    <property type="entry name" value="PPM-type-like_dom_sf"/>
</dbReference>
<evidence type="ECO:0000256" key="2">
    <source>
        <dbReference type="SAM" id="MobiDB-lite"/>
    </source>
</evidence>
<gene>
    <name evidence="4" type="ORF">GPA10_31540</name>
</gene>
<dbReference type="GO" id="GO:0016791">
    <property type="term" value="F:phosphatase activity"/>
    <property type="evidence" value="ECO:0007669"/>
    <property type="project" value="TreeGrafter"/>
</dbReference>
<dbReference type="InterPro" id="IPR052016">
    <property type="entry name" value="Bact_Sigma-Reg"/>
</dbReference>
<dbReference type="Gene3D" id="3.60.40.10">
    <property type="entry name" value="PPM-type phosphatase domain"/>
    <property type="match status" value="1"/>
</dbReference>
<keyword evidence="1" id="KW-0378">Hydrolase</keyword>
<name>A0A6L6X6V0_9ACTN</name>
<comment type="caution">
    <text evidence="4">The sequence shown here is derived from an EMBL/GenBank/DDBJ whole genome shotgun (WGS) entry which is preliminary data.</text>
</comment>
<dbReference type="Pfam" id="PF07228">
    <property type="entry name" value="SpoIIE"/>
    <property type="match status" value="1"/>
</dbReference>
<dbReference type="SUPFAM" id="SSF81606">
    <property type="entry name" value="PP2C-like"/>
    <property type="match status" value="1"/>
</dbReference>
<keyword evidence="5" id="KW-1185">Reference proteome</keyword>
<feature type="domain" description="PPM-type phosphatase" evidence="3">
    <location>
        <begin position="168"/>
        <end position="383"/>
    </location>
</feature>
<dbReference type="EMBL" id="WPNZ01000022">
    <property type="protein sequence ID" value="MVO89169.1"/>
    <property type="molecule type" value="Genomic_DNA"/>
</dbReference>